<keyword evidence="1" id="KW-0472">Membrane</keyword>
<feature type="domain" description="Lnb N-terminal periplasmic" evidence="2">
    <location>
        <begin position="125"/>
        <end position="279"/>
    </location>
</feature>
<dbReference type="Pfam" id="PF13387">
    <property type="entry name" value="Lnb_N"/>
    <property type="match status" value="1"/>
</dbReference>
<dbReference type="EMBL" id="VIWP01000017">
    <property type="protein sequence ID" value="TWF43989.1"/>
    <property type="molecule type" value="Genomic_DNA"/>
</dbReference>
<keyword evidence="1" id="KW-1133">Transmembrane helix</keyword>
<dbReference type="Proteomes" id="UP000320653">
    <property type="component" value="Unassembled WGS sequence"/>
</dbReference>
<name>A0A561Q0X2_9HYPH</name>
<evidence type="ECO:0000256" key="1">
    <source>
        <dbReference type="SAM" id="Phobius"/>
    </source>
</evidence>
<dbReference type="AlphaFoldDB" id="A0A561Q0X2"/>
<evidence type="ECO:0000313" key="4">
    <source>
        <dbReference type="Proteomes" id="UP000320653"/>
    </source>
</evidence>
<reference evidence="3 4" key="1">
    <citation type="submission" date="2019-06" db="EMBL/GenBank/DDBJ databases">
        <title>Sorghum-associated microbial communities from plants grown in Nebraska, USA.</title>
        <authorList>
            <person name="Schachtman D."/>
        </authorList>
    </citation>
    <scope>NUCLEOTIDE SEQUENCE [LARGE SCALE GENOMIC DNA]</scope>
    <source>
        <strain evidence="3 4">1225</strain>
    </source>
</reference>
<feature type="transmembrane region" description="Helical" evidence="1">
    <location>
        <begin position="38"/>
        <end position="56"/>
    </location>
</feature>
<accession>A0A561Q0X2</accession>
<evidence type="ECO:0000313" key="3">
    <source>
        <dbReference type="EMBL" id="TWF43989.1"/>
    </source>
</evidence>
<gene>
    <name evidence="3" type="ORF">FHW37_11777</name>
</gene>
<proteinExistence type="predicted"/>
<keyword evidence="1" id="KW-0812">Transmembrane</keyword>
<feature type="transmembrane region" description="Helical" evidence="1">
    <location>
        <begin position="7"/>
        <end position="32"/>
    </location>
</feature>
<dbReference type="InterPro" id="IPR025178">
    <property type="entry name" value="Lnb_N"/>
</dbReference>
<organism evidence="3 4">
    <name type="scientific">Neorhizobium alkalisoli</name>
    <dbReference type="NCBI Taxonomy" id="528178"/>
    <lineage>
        <taxon>Bacteria</taxon>
        <taxon>Pseudomonadati</taxon>
        <taxon>Pseudomonadota</taxon>
        <taxon>Alphaproteobacteria</taxon>
        <taxon>Hyphomicrobiales</taxon>
        <taxon>Rhizobiaceae</taxon>
        <taxon>Rhizobium/Agrobacterium group</taxon>
        <taxon>Neorhizobium</taxon>
    </lineage>
</organism>
<feature type="transmembrane region" description="Helical" evidence="1">
    <location>
        <begin position="63"/>
        <end position="82"/>
    </location>
</feature>
<evidence type="ECO:0000259" key="2">
    <source>
        <dbReference type="Pfam" id="PF13387"/>
    </source>
</evidence>
<sequence>MRHIARTLIVVSSAASALLAGLWATLALWYRLPLFDPGKLFICVAYAALCLACLTITLRRRSYVAALVLAVAIASVVVWWSTLAPPATADWSPDVARQVTGRIDGDRLTLDGVRDFEWRSNTDFTEGWKTREYDLGQLASVDLFMSYWSGPYIAHMILSFGFKDGQYLAWSVEVRRRRGGAFSPIADLFKSNPLVIIAAEERDVIGVRSNIRGEDVQLFRTNLPPPVGRDLLLAYVQDANELAAAPRWYNSITTNCTTAVVSMMRALGDVIPFDWRLYVNGYVPNYVYARGVLDTGLPMSRLREAAHIDARAGEFGLAEGFSDAIRVGVPSQSNR</sequence>
<protein>
    <submittedName>
        <fullName evidence="3">Uncharacterized protein DUF4105</fullName>
    </submittedName>
</protein>
<keyword evidence="4" id="KW-1185">Reference proteome</keyword>
<comment type="caution">
    <text evidence="3">The sequence shown here is derived from an EMBL/GenBank/DDBJ whole genome shotgun (WGS) entry which is preliminary data.</text>
</comment>